<dbReference type="Proteomes" id="UP000050509">
    <property type="component" value="Unassembled WGS sequence"/>
</dbReference>
<keyword evidence="3" id="KW-1185">Reference proteome</keyword>
<evidence type="ECO:0000313" key="3">
    <source>
        <dbReference type="Proteomes" id="UP000050509"/>
    </source>
</evidence>
<evidence type="ECO:0008006" key="4">
    <source>
        <dbReference type="Google" id="ProtNLM"/>
    </source>
</evidence>
<keyword evidence="1" id="KW-0812">Transmembrane</keyword>
<sequence>MDLLQLLTLLVIAGICGAIAQWIVAFSPGSLLVSIIVGVIGAYLGTALATLIGIPNILPALHIGTLSFNLLWAMLGSIALLYALKLLRNSGRVQLFNRR</sequence>
<keyword evidence="1" id="KW-1133">Transmembrane helix</keyword>
<reference evidence="2 3" key="1">
    <citation type="submission" date="2015-09" db="EMBL/GenBank/DDBJ databases">
        <title>Draft genome sequence of Kouleothrix aurantiaca JCM 19913.</title>
        <authorList>
            <person name="Hemp J."/>
        </authorList>
    </citation>
    <scope>NUCLEOTIDE SEQUENCE [LARGE SCALE GENOMIC DNA]</scope>
    <source>
        <strain evidence="2 3">COM-B</strain>
    </source>
</reference>
<feature type="transmembrane region" description="Helical" evidence="1">
    <location>
        <begin position="6"/>
        <end position="24"/>
    </location>
</feature>
<dbReference type="EMBL" id="LJCR01000233">
    <property type="protein sequence ID" value="KPV53547.1"/>
    <property type="molecule type" value="Genomic_DNA"/>
</dbReference>
<organism evidence="2 3">
    <name type="scientific">Kouleothrix aurantiaca</name>
    <dbReference type="NCBI Taxonomy" id="186479"/>
    <lineage>
        <taxon>Bacteria</taxon>
        <taxon>Bacillati</taxon>
        <taxon>Chloroflexota</taxon>
        <taxon>Chloroflexia</taxon>
        <taxon>Chloroflexales</taxon>
        <taxon>Roseiflexineae</taxon>
        <taxon>Roseiflexaceae</taxon>
        <taxon>Kouleothrix</taxon>
    </lineage>
</organism>
<gene>
    <name evidence="2" type="ORF">SE17_09035</name>
</gene>
<proteinExistence type="predicted"/>
<keyword evidence="1" id="KW-0472">Membrane</keyword>
<feature type="transmembrane region" description="Helical" evidence="1">
    <location>
        <begin position="60"/>
        <end position="84"/>
    </location>
</feature>
<comment type="caution">
    <text evidence="2">The sequence shown here is derived from an EMBL/GenBank/DDBJ whole genome shotgun (WGS) entry which is preliminary data.</text>
</comment>
<protein>
    <recommendedName>
        <fullName evidence="4">Transglycosylase</fullName>
    </recommendedName>
</protein>
<dbReference type="AlphaFoldDB" id="A0A0P9D6V5"/>
<name>A0A0P9D6V5_9CHLR</name>
<evidence type="ECO:0000313" key="2">
    <source>
        <dbReference type="EMBL" id="KPV53547.1"/>
    </source>
</evidence>
<accession>A0A0P9D6V5</accession>
<evidence type="ECO:0000256" key="1">
    <source>
        <dbReference type="SAM" id="Phobius"/>
    </source>
</evidence>
<feature type="transmembrane region" description="Helical" evidence="1">
    <location>
        <begin position="31"/>
        <end position="54"/>
    </location>
</feature>